<protein>
    <submittedName>
        <fullName evidence="6">Thioredoxin reductase (NADPH)</fullName>
    </submittedName>
</protein>
<dbReference type="Pfam" id="PF07992">
    <property type="entry name" value="Pyr_redox_2"/>
    <property type="match status" value="1"/>
</dbReference>
<evidence type="ECO:0000256" key="2">
    <source>
        <dbReference type="ARBA" id="ARBA00023002"/>
    </source>
</evidence>
<comment type="caution">
    <text evidence="6">The sequence shown here is derived from an EMBL/GenBank/DDBJ whole genome shotgun (WGS) entry which is preliminary data.</text>
</comment>
<dbReference type="EMBL" id="VFPO01000001">
    <property type="protein sequence ID" value="TQM69066.1"/>
    <property type="molecule type" value="Genomic_DNA"/>
</dbReference>
<dbReference type="InterPro" id="IPR023753">
    <property type="entry name" value="FAD/NAD-binding_dom"/>
</dbReference>
<dbReference type="InterPro" id="IPR036188">
    <property type="entry name" value="FAD/NAD-bd_sf"/>
</dbReference>
<evidence type="ECO:0000313" key="6">
    <source>
        <dbReference type="EMBL" id="TQM69066.1"/>
    </source>
</evidence>
<dbReference type="RefSeq" id="WP_141968910.1">
    <property type="nucleotide sequence ID" value="NZ_VFPO01000001.1"/>
</dbReference>
<dbReference type="InterPro" id="IPR011006">
    <property type="entry name" value="CheY-like_superfamily"/>
</dbReference>
<name>A0A543IEP7_9ACTN</name>
<dbReference type="PRINTS" id="PR00368">
    <property type="entry name" value="FADPNR"/>
</dbReference>
<dbReference type="InterPro" id="IPR050097">
    <property type="entry name" value="Ferredoxin-NADP_redctase_2"/>
</dbReference>
<dbReference type="Gene3D" id="3.50.50.60">
    <property type="entry name" value="FAD/NAD(P)-binding domain"/>
    <property type="match status" value="2"/>
</dbReference>
<dbReference type="PRINTS" id="PR00469">
    <property type="entry name" value="PNDRDTASEII"/>
</dbReference>
<sequence length="548" mass="58194">MSKPVLLTVDDDPGVSRAVARDLRRRYAGSYRIVRAESGGQALEALNELRLRGEDTAVLLADHRMPGMTGVEFLERAMDVFPYARRILLTAYADTDAAIRAINVVDLDHYLLKPWDPPEEKLYPVIDAQLDAWARTDRRPPGELRVVGHRWSSRCYEVRDFLARHQVPYTWLMDGDPEGARLVAAAGDPELPLIVTADGSVLSAPSDAELAGAVGLPSTPSTGFYDLIVVGGGPSGLGAAVYGASEGLRTVVVERHALGGQAGQSSRIENYLGFPDGVSGAQLADRARRQAARFGAELLQAGEVTALEARGTARVARLADGTEIAAHAVILATGVSYRRLGAEGADDLVGRGVFYGAALTEAPACADEEVAVVGGGNSAGQAAVHLARYAKKVHLVARTGDLSGSMSHYLVQQIAETPNIEVHTGETVCAAEGTDRLERLTFASAAGTRTIGAHWLFVFIGAEPHTGWLDGFVERDARGFVLTGPDLVAGGRRPAGWPLARQPYHLETSVPGVFAAGDVRAESMKRVASAVGDGAMAVALVHRYLEQA</sequence>
<evidence type="ECO:0000256" key="4">
    <source>
        <dbReference type="PROSITE-ProRule" id="PRU00169"/>
    </source>
</evidence>
<feature type="domain" description="Response regulatory" evidence="5">
    <location>
        <begin position="5"/>
        <end position="128"/>
    </location>
</feature>
<keyword evidence="7" id="KW-1185">Reference proteome</keyword>
<keyword evidence="1" id="KW-0285">Flavoprotein</keyword>
<evidence type="ECO:0000256" key="1">
    <source>
        <dbReference type="ARBA" id="ARBA00022630"/>
    </source>
</evidence>
<organism evidence="6 7">
    <name type="scientific">Actinomadura hallensis</name>
    <dbReference type="NCBI Taxonomy" id="337895"/>
    <lineage>
        <taxon>Bacteria</taxon>
        <taxon>Bacillati</taxon>
        <taxon>Actinomycetota</taxon>
        <taxon>Actinomycetes</taxon>
        <taxon>Streptosporangiales</taxon>
        <taxon>Thermomonosporaceae</taxon>
        <taxon>Actinomadura</taxon>
    </lineage>
</organism>
<dbReference type="OrthoDB" id="109585at2"/>
<evidence type="ECO:0000313" key="7">
    <source>
        <dbReference type="Proteomes" id="UP000316706"/>
    </source>
</evidence>
<keyword evidence="4" id="KW-0597">Phosphoprotein</keyword>
<dbReference type="SUPFAM" id="SSF51905">
    <property type="entry name" value="FAD/NAD(P)-binding domain"/>
    <property type="match status" value="1"/>
</dbReference>
<keyword evidence="2" id="KW-0560">Oxidoreductase</keyword>
<dbReference type="PROSITE" id="PS50110">
    <property type="entry name" value="RESPONSE_REGULATORY"/>
    <property type="match status" value="1"/>
</dbReference>
<dbReference type="AlphaFoldDB" id="A0A543IEP7"/>
<proteinExistence type="predicted"/>
<dbReference type="PANTHER" id="PTHR48105">
    <property type="entry name" value="THIOREDOXIN REDUCTASE 1-RELATED-RELATED"/>
    <property type="match status" value="1"/>
</dbReference>
<dbReference type="SUPFAM" id="SSF52172">
    <property type="entry name" value="CheY-like"/>
    <property type="match status" value="1"/>
</dbReference>
<gene>
    <name evidence="6" type="ORF">FHX41_2748</name>
</gene>
<evidence type="ECO:0000256" key="3">
    <source>
        <dbReference type="ARBA" id="ARBA00048132"/>
    </source>
</evidence>
<dbReference type="Pfam" id="PF00072">
    <property type="entry name" value="Response_reg"/>
    <property type="match status" value="1"/>
</dbReference>
<dbReference type="Gene3D" id="3.40.50.2300">
    <property type="match status" value="1"/>
</dbReference>
<comment type="catalytic activity">
    <reaction evidence="3">
        <text>[thioredoxin]-dithiol + NADP(+) = [thioredoxin]-disulfide + NADPH + H(+)</text>
        <dbReference type="Rhea" id="RHEA:20345"/>
        <dbReference type="Rhea" id="RHEA-COMP:10698"/>
        <dbReference type="Rhea" id="RHEA-COMP:10700"/>
        <dbReference type="ChEBI" id="CHEBI:15378"/>
        <dbReference type="ChEBI" id="CHEBI:29950"/>
        <dbReference type="ChEBI" id="CHEBI:50058"/>
        <dbReference type="ChEBI" id="CHEBI:57783"/>
        <dbReference type="ChEBI" id="CHEBI:58349"/>
        <dbReference type="EC" id="1.8.1.9"/>
    </reaction>
</comment>
<accession>A0A543IEP7</accession>
<dbReference type="GO" id="GO:0000160">
    <property type="term" value="P:phosphorelay signal transduction system"/>
    <property type="evidence" value="ECO:0007669"/>
    <property type="project" value="InterPro"/>
</dbReference>
<dbReference type="SMART" id="SM00448">
    <property type="entry name" value="REC"/>
    <property type="match status" value="1"/>
</dbReference>
<evidence type="ECO:0000259" key="5">
    <source>
        <dbReference type="PROSITE" id="PS50110"/>
    </source>
</evidence>
<feature type="modified residue" description="4-aspartylphosphate" evidence="4">
    <location>
        <position position="62"/>
    </location>
</feature>
<dbReference type="Proteomes" id="UP000316706">
    <property type="component" value="Unassembled WGS sequence"/>
</dbReference>
<dbReference type="GO" id="GO:0004791">
    <property type="term" value="F:thioredoxin-disulfide reductase (NADPH) activity"/>
    <property type="evidence" value="ECO:0007669"/>
    <property type="project" value="UniProtKB-EC"/>
</dbReference>
<reference evidence="6 7" key="1">
    <citation type="submission" date="2019-06" db="EMBL/GenBank/DDBJ databases">
        <title>Sequencing the genomes of 1000 actinobacteria strains.</title>
        <authorList>
            <person name="Klenk H.-P."/>
        </authorList>
    </citation>
    <scope>NUCLEOTIDE SEQUENCE [LARGE SCALE GENOMIC DNA]</scope>
    <source>
        <strain evidence="6 7">DSM 45043</strain>
    </source>
</reference>
<dbReference type="InterPro" id="IPR001789">
    <property type="entry name" value="Sig_transdc_resp-reg_receiver"/>
</dbReference>